<dbReference type="GO" id="GO:0008270">
    <property type="term" value="F:zinc ion binding"/>
    <property type="evidence" value="ECO:0007669"/>
    <property type="project" value="InterPro"/>
</dbReference>
<dbReference type="GeneID" id="93578819"/>
<dbReference type="CDD" id="cd12148">
    <property type="entry name" value="fungal_TF_MHR"/>
    <property type="match status" value="1"/>
</dbReference>
<protein>
    <recommendedName>
        <fullName evidence="7">Xylanolytic transcriptional activator regulatory domain-containing protein</fullName>
    </recommendedName>
</protein>
<name>A0A1L9UNV9_ASPBC</name>
<evidence type="ECO:0000256" key="5">
    <source>
        <dbReference type="ARBA" id="ARBA00023242"/>
    </source>
</evidence>
<dbReference type="PANTHER" id="PTHR47171">
    <property type="entry name" value="FARA-RELATED"/>
    <property type="match status" value="1"/>
</dbReference>
<keyword evidence="2" id="KW-0805">Transcription regulation</keyword>
<dbReference type="AlphaFoldDB" id="A0A1L9UNV9"/>
<feature type="compositionally biased region" description="Polar residues" evidence="6">
    <location>
        <begin position="26"/>
        <end position="49"/>
    </location>
</feature>
<dbReference type="OrthoDB" id="5121955at2759"/>
<dbReference type="InterPro" id="IPR007219">
    <property type="entry name" value="XnlR_reg_dom"/>
</dbReference>
<accession>A0A1L9UNV9</accession>
<dbReference type="VEuPathDB" id="FungiDB:ASPBRDRAFT_494120"/>
<keyword evidence="9" id="KW-1185">Reference proteome</keyword>
<evidence type="ECO:0000256" key="6">
    <source>
        <dbReference type="SAM" id="MobiDB-lite"/>
    </source>
</evidence>
<organism evidence="8 9">
    <name type="scientific">Aspergillus brasiliensis (strain CBS 101740 / IMI 381727 / IBT 21946)</name>
    <dbReference type="NCBI Taxonomy" id="767769"/>
    <lineage>
        <taxon>Eukaryota</taxon>
        <taxon>Fungi</taxon>
        <taxon>Dikarya</taxon>
        <taxon>Ascomycota</taxon>
        <taxon>Pezizomycotina</taxon>
        <taxon>Eurotiomycetes</taxon>
        <taxon>Eurotiomycetidae</taxon>
        <taxon>Eurotiales</taxon>
        <taxon>Aspergillaceae</taxon>
        <taxon>Aspergillus</taxon>
        <taxon>Aspergillus subgen. Circumdati</taxon>
    </lineage>
</organism>
<evidence type="ECO:0000259" key="7">
    <source>
        <dbReference type="SMART" id="SM00906"/>
    </source>
</evidence>
<keyword evidence="4" id="KW-0804">Transcription</keyword>
<gene>
    <name evidence="8" type="ORF">ASPBRDRAFT_494120</name>
</gene>
<dbReference type="STRING" id="767769.A0A1L9UNV9"/>
<reference evidence="9" key="1">
    <citation type="journal article" date="2017" name="Genome Biol.">
        <title>Comparative genomics reveals high biological diversity and specific adaptations in the industrially and medically important fungal genus Aspergillus.</title>
        <authorList>
            <person name="de Vries R.P."/>
            <person name="Riley R."/>
            <person name="Wiebenga A."/>
            <person name="Aguilar-Osorio G."/>
            <person name="Amillis S."/>
            <person name="Uchima C.A."/>
            <person name="Anderluh G."/>
            <person name="Asadollahi M."/>
            <person name="Askin M."/>
            <person name="Barry K."/>
            <person name="Battaglia E."/>
            <person name="Bayram O."/>
            <person name="Benocci T."/>
            <person name="Braus-Stromeyer S.A."/>
            <person name="Caldana C."/>
            <person name="Canovas D."/>
            <person name="Cerqueira G.C."/>
            <person name="Chen F."/>
            <person name="Chen W."/>
            <person name="Choi C."/>
            <person name="Clum A."/>
            <person name="Dos Santos R.A."/>
            <person name="Damasio A.R."/>
            <person name="Diallinas G."/>
            <person name="Emri T."/>
            <person name="Fekete E."/>
            <person name="Flipphi M."/>
            <person name="Freyberg S."/>
            <person name="Gallo A."/>
            <person name="Gournas C."/>
            <person name="Habgood R."/>
            <person name="Hainaut M."/>
            <person name="Harispe M.L."/>
            <person name="Henrissat B."/>
            <person name="Hilden K.S."/>
            <person name="Hope R."/>
            <person name="Hossain A."/>
            <person name="Karabika E."/>
            <person name="Karaffa L."/>
            <person name="Karanyi Z."/>
            <person name="Krasevec N."/>
            <person name="Kuo A."/>
            <person name="Kusch H."/>
            <person name="LaButti K."/>
            <person name="Lagendijk E.L."/>
            <person name="Lapidus A."/>
            <person name="Levasseur A."/>
            <person name="Lindquist E."/>
            <person name="Lipzen A."/>
            <person name="Logrieco A.F."/>
            <person name="MacCabe A."/>
            <person name="Maekelae M.R."/>
            <person name="Malavazi I."/>
            <person name="Melin P."/>
            <person name="Meyer V."/>
            <person name="Mielnichuk N."/>
            <person name="Miskei M."/>
            <person name="Molnar A.P."/>
            <person name="Mule G."/>
            <person name="Ngan C.Y."/>
            <person name="Orejas M."/>
            <person name="Orosz E."/>
            <person name="Ouedraogo J.P."/>
            <person name="Overkamp K.M."/>
            <person name="Park H.-S."/>
            <person name="Perrone G."/>
            <person name="Piumi F."/>
            <person name="Punt P.J."/>
            <person name="Ram A.F."/>
            <person name="Ramon A."/>
            <person name="Rauscher S."/>
            <person name="Record E."/>
            <person name="Riano-Pachon D.M."/>
            <person name="Robert V."/>
            <person name="Roehrig J."/>
            <person name="Ruller R."/>
            <person name="Salamov A."/>
            <person name="Salih N.S."/>
            <person name="Samson R.A."/>
            <person name="Sandor E."/>
            <person name="Sanguinetti M."/>
            <person name="Schuetze T."/>
            <person name="Sepcic K."/>
            <person name="Shelest E."/>
            <person name="Sherlock G."/>
            <person name="Sophianopoulou V."/>
            <person name="Squina F.M."/>
            <person name="Sun H."/>
            <person name="Susca A."/>
            <person name="Todd R.B."/>
            <person name="Tsang A."/>
            <person name="Unkles S.E."/>
            <person name="van de Wiele N."/>
            <person name="van Rossen-Uffink D."/>
            <person name="Oliveira J.V."/>
            <person name="Vesth T.C."/>
            <person name="Visser J."/>
            <person name="Yu J.-H."/>
            <person name="Zhou M."/>
            <person name="Andersen M.R."/>
            <person name="Archer D.B."/>
            <person name="Baker S.E."/>
            <person name="Benoit I."/>
            <person name="Brakhage A.A."/>
            <person name="Braus G.H."/>
            <person name="Fischer R."/>
            <person name="Frisvad J.C."/>
            <person name="Goldman G.H."/>
            <person name="Houbraken J."/>
            <person name="Oakley B."/>
            <person name="Pocsi I."/>
            <person name="Scazzocchio C."/>
            <person name="Seiboth B."/>
            <person name="vanKuyk P.A."/>
            <person name="Wortman J."/>
            <person name="Dyer P.S."/>
            <person name="Grigoriev I.V."/>
        </authorList>
    </citation>
    <scope>NUCLEOTIDE SEQUENCE [LARGE SCALE GENOMIC DNA]</scope>
    <source>
        <strain evidence="9">CBS 101740 / IMI 381727 / IBT 21946</strain>
    </source>
</reference>
<feature type="compositionally biased region" description="Basic and acidic residues" evidence="6">
    <location>
        <begin position="8"/>
        <end position="19"/>
    </location>
</feature>
<dbReference type="RefSeq" id="XP_067480427.1">
    <property type="nucleotide sequence ID" value="XM_067626331.1"/>
</dbReference>
<keyword evidence="5" id="KW-0539">Nucleus</keyword>
<feature type="region of interest" description="Disordered" evidence="6">
    <location>
        <begin position="1"/>
        <end position="59"/>
    </location>
</feature>
<dbReference type="GO" id="GO:0006351">
    <property type="term" value="P:DNA-templated transcription"/>
    <property type="evidence" value="ECO:0007669"/>
    <property type="project" value="InterPro"/>
</dbReference>
<dbReference type="Pfam" id="PF04082">
    <property type="entry name" value="Fungal_trans"/>
    <property type="match status" value="1"/>
</dbReference>
<sequence length="466" mass="51690">MRIFQDTSPHETSQRRDVEATEVDYTASSGIASGSTLPGESNNSASEQPASPIVTPITDPSVDAREFRYATMLSLMDNTTSVDKESKKPQPVKLISGTNPLSALLGKDLKHTIVTNSCSFRTPDPMSWSAPTVFRKGSSLHSCDWESYYRSRGISAARLQFMSAVGCFSLPPAAQCSQLLEIYFKHIHPMLPVIERRDFLSSYYGSDNPPPLILLQAVFLAASRYMISNGKIVNGMPEIRSYCDELHIKVRSLIDAEIIHERLAVIQASLIASLHWEGREGLNSALDSLSIAVRAGQEMGLHRKQQAAAQSEASEQERLHRRIWWCTYTLDRLCAAQEGTPFIINERDCNVEPLTQDDLCGEDRVTSEVVLISLSLARVIEDTVRCLYQPPEDLVLPSPQGVSLRQKLLTQLDAINDRINLTLFSGLRTNDALQTGPKTLSVSFGTFLLTQYATLTNSPRPNLQCN</sequence>
<keyword evidence="1" id="KW-0862">Zinc</keyword>
<dbReference type="EMBL" id="KV878682">
    <property type="protein sequence ID" value="OJJ73179.1"/>
    <property type="molecule type" value="Genomic_DNA"/>
</dbReference>
<dbReference type="SMART" id="SM00906">
    <property type="entry name" value="Fungal_trans"/>
    <property type="match status" value="1"/>
</dbReference>
<evidence type="ECO:0000313" key="8">
    <source>
        <dbReference type="EMBL" id="OJJ73179.1"/>
    </source>
</evidence>
<dbReference type="InterPro" id="IPR052073">
    <property type="entry name" value="Amide_Lactam_Regulators"/>
</dbReference>
<keyword evidence="3" id="KW-0238">DNA-binding</keyword>
<evidence type="ECO:0000256" key="3">
    <source>
        <dbReference type="ARBA" id="ARBA00023125"/>
    </source>
</evidence>
<evidence type="ECO:0000256" key="1">
    <source>
        <dbReference type="ARBA" id="ARBA00022833"/>
    </source>
</evidence>
<proteinExistence type="predicted"/>
<dbReference type="Proteomes" id="UP000184499">
    <property type="component" value="Unassembled WGS sequence"/>
</dbReference>
<evidence type="ECO:0000256" key="2">
    <source>
        <dbReference type="ARBA" id="ARBA00023015"/>
    </source>
</evidence>
<evidence type="ECO:0000313" key="9">
    <source>
        <dbReference type="Proteomes" id="UP000184499"/>
    </source>
</evidence>
<evidence type="ECO:0000256" key="4">
    <source>
        <dbReference type="ARBA" id="ARBA00023163"/>
    </source>
</evidence>
<dbReference type="GO" id="GO:0003677">
    <property type="term" value="F:DNA binding"/>
    <property type="evidence" value="ECO:0007669"/>
    <property type="project" value="UniProtKB-KW"/>
</dbReference>
<dbReference type="PANTHER" id="PTHR47171:SF6">
    <property type="entry name" value="SPECIFIC TRANSCRIPTION FACTOR, PUTATIVE (AFU_ORTHOLOGUE AFUA_2G06130)-RELATED"/>
    <property type="match status" value="1"/>
</dbReference>
<feature type="domain" description="Xylanolytic transcriptional activator regulatory" evidence="7">
    <location>
        <begin position="285"/>
        <end position="359"/>
    </location>
</feature>